<comment type="similarity">
    <text evidence="1">Belongs to the ATP-dependent AMP-binding enzyme family.</text>
</comment>
<dbReference type="RefSeq" id="WP_071509270.1">
    <property type="nucleotide sequence ID" value="NZ_AP022615.1"/>
</dbReference>
<dbReference type="PANTHER" id="PTHR43201:SF5">
    <property type="entry name" value="MEDIUM-CHAIN ACYL-COA LIGASE ACSF2, MITOCHONDRIAL"/>
    <property type="match status" value="1"/>
</dbReference>
<dbReference type="AlphaFoldDB" id="A0A1X0DJ81"/>
<dbReference type="Pfam" id="PF00501">
    <property type="entry name" value="AMP-binding"/>
    <property type="match status" value="1"/>
</dbReference>
<dbReference type="Gene3D" id="3.40.50.12780">
    <property type="entry name" value="N-terminal domain of ligase-like"/>
    <property type="match status" value="1"/>
</dbReference>
<dbReference type="GO" id="GO:0006631">
    <property type="term" value="P:fatty acid metabolic process"/>
    <property type="evidence" value="ECO:0007669"/>
    <property type="project" value="TreeGrafter"/>
</dbReference>
<dbReference type="PANTHER" id="PTHR43201">
    <property type="entry name" value="ACYL-COA SYNTHETASE"/>
    <property type="match status" value="1"/>
</dbReference>
<sequence length="550" mass="58816">MRINRTRLTAADIVAPPVAPDRLAEYRRFGYVSDQTMSASVVRAACQWGSQPAVIQGGHQLTYQELLEVVERAAAWLGGAGIGPGDVVCWQTPNWWEAHVLGLAIWHAGAVSCPIAPFYREHELRQVIEQVRPAAVVTAESFRGFAHAEAFDDVLAEAGLGDVARIVLRGTPRGWAPFDAVIAHGRRQESAVVEADDPCLILFTSGTTSGAKAAVHSSRTLLAETRQLADAWGLSWEDVAYMAAPLQHITGVLNAMTIPLLVGASAVLAERWEADVAVTDIMRHRVTYSAGATVFLQELTDAARAAHVHLPLRMFACGGAAVPRAVMERSEEQGIPAARVYGMTELPTATVMNRAYPFDLRAETDGAIAPGVQVRVVGSDGEPLPAGCAGELLVRGPEQMLGYLDPEANRAAIDDAGWFSTGDVGLVDGARFVTITGRVKDVINRGGEKFSARDIEDLLVKHPAVRHAAVVPGPDARFGEVPVAFVVLDRPGEASAEELSGHLRATGLARQKTPVAWHFVDALPMTPSGKVKKFELAATIDTVAAAGRQR</sequence>
<accession>A0A1X0DJ81</accession>
<evidence type="ECO:0000313" key="4">
    <source>
        <dbReference type="Proteomes" id="UP000192566"/>
    </source>
</evidence>
<keyword evidence="4" id="KW-1185">Reference proteome</keyword>
<dbReference type="InterPro" id="IPR042099">
    <property type="entry name" value="ANL_N_sf"/>
</dbReference>
<dbReference type="GO" id="GO:0031956">
    <property type="term" value="F:medium-chain fatty acid-CoA ligase activity"/>
    <property type="evidence" value="ECO:0007669"/>
    <property type="project" value="TreeGrafter"/>
</dbReference>
<dbReference type="EMBL" id="MVHR01000020">
    <property type="protein sequence ID" value="ORA72451.1"/>
    <property type="molecule type" value="Genomic_DNA"/>
</dbReference>
<dbReference type="Gene3D" id="3.30.300.30">
    <property type="match status" value="1"/>
</dbReference>
<dbReference type="SUPFAM" id="SSF56801">
    <property type="entry name" value="Acetyl-CoA synthetase-like"/>
    <property type="match status" value="1"/>
</dbReference>
<dbReference type="InterPro" id="IPR000873">
    <property type="entry name" value="AMP-dep_synth/lig_dom"/>
</dbReference>
<evidence type="ECO:0000313" key="3">
    <source>
        <dbReference type="EMBL" id="ORA72451.1"/>
    </source>
</evidence>
<proteinExistence type="inferred from homology"/>
<evidence type="ECO:0000256" key="2">
    <source>
        <dbReference type="ARBA" id="ARBA00022598"/>
    </source>
</evidence>
<keyword evidence="2" id="KW-0436">Ligase</keyword>
<protein>
    <submittedName>
        <fullName evidence="3">Peptidase S14</fullName>
    </submittedName>
</protein>
<name>A0A1X0DJ81_MYCHE</name>
<comment type="caution">
    <text evidence="3">The sequence shown here is derived from an EMBL/GenBank/DDBJ whole genome shotgun (WGS) entry which is preliminary data.</text>
</comment>
<dbReference type="InterPro" id="IPR020845">
    <property type="entry name" value="AMP-binding_CS"/>
</dbReference>
<dbReference type="Proteomes" id="UP000192566">
    <property type="component" value="Unassembled WGS sequence"/>
</dbReference>
<dbReference type="PROSITE" id="PS00455">
    <property type="entry name" value="AMP_BINDING"/>
    <property type="match status" value="1"/>
</dbReference>
<dbReference type="InterPro" id="IPR025110">
    <property type="entry name" value="AMP-bd_C"/>
</dbReference>
<dbReference type="InterPro" id="IPR045851">
    <property type="entry name" value="AMP-bd_C_sf"/>
</dbReference>
<gene>
    <name evidence="3" type="ORF">BST25_14505</name>
</gene>
<dbReference type="STRING" id="53376.BST25_14505"/>
<reference evidence="3 4" key="1">
    <citation type="submission" date="2017-02" db="EMBL/GenBank/DDBJ databases">
        <title>The new phylogeny of genus Mycobacterium.</title>
        <authorList>
            <person name="Tortoli E."/>
            <person name="Trovato A."/>
            <person name="Cirillo D.M."/>
        </authorList>
    </citation>
    <scope>NUCLEOTIDE SEQUENCE [LARGE SCALE GENOMIC DNA]</scope>
    <source>
        <strain evidence="3 4">DSM 44471</strain>
    </source>
</reference>
<dbReference type="Pfam" id="PF13193">
    <property type="entry name" value="AMP-binding_C"/>
    <property type="match status" value="1"/>
</dbReference>
<evidence type="ECO:0000256" key="1">
    <source>
        <dbReference type="ARBA" id="ARBA00006432"/>
    </source>
</evidence>
<organism evidence="3 4">
    <name type="scientific">Mycobacterium heidelbergense</name>
    <dbReference type="NCBI Taxonomy" id="53376"/>
    <lineage>
        <taxon>Bacteria</taxon>
        <taxon>Bacillati</taxon>
        <taxon>Actinomycetota</taxon>
        <taxon>Actinomycetes</taxon>
        <taxon>Mycobacteriales</taxon>
        <taxon>Mycobacteriaceae</taxon>
        <taxon>Mycobacterium</taxon>
        <taxon>Mycobacterium simiae complex</taxon>
    </lineage>
</organism>